<reference evidence="2 3" key="1">
    <citation type="journal article" date="2017" name="Nat. Commun.">
        <title>In situ click chemistry generation of cyclooxygenase-2 inhibitors.</title>
        <authorList>
            <person name="Bhardwaj A."/>
            <person name="Kaur J."/>
            <person name="Wuest M."/>
            <person name="Wuest F."/>
        </authorList>
    </citation>
    <scope>NUCLEOTIDE SEQUENCE [LARGE SCALE GENOMIC DNA]</scope>
    <source>
        <strain evidence="2">S2_018_000_R2_106</strain>
    </source>
</reference>
<name>A0A6N4R3A5_BLAVI</name>
<dbReference type="Pfam" id="PF04471">
    <property type="entry name" value="Mrr_cat"/>
    <property type="match status" value="1"/>
</dbReference>
<evidence type="ECO:0000313" key="3">
    <source>
        <dbReference type="Proteomes" id="UP000320948"/>
    </source>
</evidence>
<dbReference type="GO" id="GO:0009307">
    <property type="term" value="P:DNA restriction-modification system"/>
    <property type="evidence" value="ECO:0007669"/>
    <property type="project" value="InterPro"/>
</dbReference>
<dbReference type="InterPro" id="IPR011856">
    <property type="entry name" value="tRNA_endonuc-like_dom_sf"/>
</dbReference>
<accession>A0A6N4R3A5</accession>
<dbReference type="EMBL" id="VAFM01000001">
    <property type="protein sequence ID" value="TKW61310.1"/>
    <property type="molecule type" value="Genomic_DNA"/>
</dbReference>
<dbReference type="InterPro" id="IPR007560">
    <property type="entry name" value="Restrct_endonuc_IV_Mrr"/>
</dbReference>
<protein>
    <recommendedName>
        <fullName evidence="1">Restriction endonuclease type IV Mrr domain-containing protein</fullName>
    </recommendedName>
</protein>
<comment type="caution">
    <text evidence="2">The sequence shown here is derived from an EMBL/GenBank/DDBJ whole genome shotgun (WGS) entry which is preliminary data.</text>
</comment>
<dbReference type="GO" id="GO:0003677">
    <property type="term" value="F:DNA binding"/>
    <property type="evidence" value="ECO:0007669"/>
    <property type="project" value="InterPro"/>
</dbReference>
<proteinExistence type="predicted"/>
<dbReference type="AlphaFoldDB" id="A0A6N4R3A5"/>
<sequence>MDKNAYVLRLGQRLPKAIQQNVVGIGWAHAPDLLQHPQWDALKTSLRQAYPAMYEGNERSLGNGAGSVWRFLFEMKTGDLVLVPCDEGFHLAEVVSDAYFEPAGVSDDFAWRRKIVWRKAGAIPRSHASNELQKRLKVRNTCASATDLLNDICKAEAAKGPVSFNSTALSGVHEAVSKALKSSLNDRQLEELVRSLALASGATSAEVLPKRGPVGDADVKAVYDLRIGGAHMEAKIQVLYQVKHHQGVSDAYGIQQLIDRMDVMGGEAVKGCFVTTAPAVTAEAQTLAEANDILVVKERELIDWILSVGLGSSLGERD</sequence>
<evidence type="ECO:0000259" key="1">
    <source>
        <dbReference type="Pfam" id="PF04471"/>
    </source>
</evidence>
<gene>
    <name evidence="2" type="ORF">DI628_01375</name>
</gene>
<dbReference type="Proteomes" id="UP000320948">
    <property type="component" value="Unassembled WGS sequence"/>
</dbReference>
<organism evidence="2 3">
    <name type="scientific">Blastochloris viridis</name>
    <name type="common">Rhodopseudomonas viridis</name>
    <dbReference type="NCBI Taxonomy" id="1079"/>
    <lineage>
        <taxon>Bacteria</taxon>
        <taxon>Pseudomonadati</taxon>
        <taxon>Pseudomonadota</taxon>
        <taxon>Alphaproteobacteria</taxon>
        <taxon>Hyphomicrobiales</taxon>
        <taxon>Blastochloridaceae</taxon>
        <taxon>Blastochloris</taxon>
    </lineage>
</organism>
<dbReference type="Gene3D" id="3.40.1350.10">
    <property type="match status" value="1"/>
</dbReference>
<dbReference type="GO" id="GO:0004519">
    <property type="term" value="F:endonuclease activity"/>
    <property type="evidence" value="ECO:0007669"/>
    <property type="project" value="InterPro"/>
</dbReference>
<evidence type="ECO:0000313" key="2">
    <source>
        <dbReference type="EMBL" id="TKW61310.1"/>
    </source>
</evidence>
<feature type="domain" description="Restriction endonuclease type IV Mrr" evidence="1">
    <location>
        <begin position="184"/>
        <end position="305"/>
    </location>
</feature>